<dbReference type="InterPro" id="IPR008274">
    <property type="entry name" value="AldOxase/xan_DH_MoCoBD1"/>
</dbReference>
<keyword evidence="1" id="KW-1133">Transmembrane helix</keyword>
<dbReference type="EMBL" id="JBHRXV010000010">
    <property type="protein sequence ID" value="MFC3713207.1"/>
    <property type="molecule type" value="Genomic_DNA"/>
</dbReference>
<evidence type="ECO:0000313" key="4">
    <source>
        <dbReference type="Proteomes" id="UP001595615"/>
    </source>
</evidence>
<dbReference type="Gene3D" id="3.90.1170.50">
    <property type="entry name" value="Aldehyde oxidase/xanthine dehydrogenase, a/b hammerhead"/>
    <property type="match status" value="1"/>
</dbReference>
<evidence type="ECO:0000256" key="1">
    <source>
        <dbReference type="SAM" id="Phobius"/>
    </source>
</evidence>
<accession>A0ABV7XD83</accession>
<keyword evidence="1" id="KW-0812">Transmembrane</keyword>
<feature type="transmembrane region" description="Helical" evidence="1">
    <location>
        <begin position="15"/>
        <end position="32"/>
    </location>
</feature>
<dbReference type="SMART" id="SM01008">
    <property type="entry name" value="Ald_Xan_dh_C"/>
    <property type="match status" value="1"/>
</dbReference>
<organism evidence="3 4">
    <name type="scientific">Sphingoaurantiacus capsulatus</name>
    <dbReference type="NCBI Taxonomy" id="1771310"/>
    <lineage>
        <taxon>Bacteria</taxon>
        <taxon>Pseudomonadati</taxon>
        <taxon>Pseudomonadota</taxon>
        <taxon>Alphaproteobacteria</taxon>
        <taxon>Sphingomonadales</taxon>
        <taxon>Sphingosinicellaceae</taxon>
        <taxon>Sphingoaurantiacus</taxon>
    </lineage>
</organism>
<proteinExistence type="predicted"/>
<dbReference type="Pfam" id="PF20256">
    <property type="entry name" value="MoCoBD_2"/>
    <property type="match status" value="2"/>
</dbReference>
<feature type="domain" description="Aldehyde oxidase/xanthine dehydrogenase a/b hammerhead" evidence="2">
    <location>
        <begin position="235"/>
        <end position="313"/>
    </location>
</feature>
<evidence type="ECO:0000313" key="3">
    <source>
        <dbReference type="EMBL" id="MFC3713207.1"/>
    </source>
</evidence>
<dbReference type="RefSeq" id="WP_380861473.1">
    <property type="nucleotide sequence ID" value="NZ_JBHRXV010000010.1"/>
</dbReference>
<dbReference type="SUPFAM" id="SSF54665">
    <property type="entry name" value="CO dehydrogenase molybdoprotein N-domain-like"/>
    <property type="match status" value="1"/>
</dbReference>
<dbReference type="InterPro" id="IPR006311">
    <property type="entry name" value="TAT_signal"/>
</dbReference>
<gene>
    <name evidence="3" type="ORF">ACFOMD_11525</name>
</gene>
<dbReference type="PIRSF" id="PIRSF036389">
    <property type="entry name" value="IOR_B"/>
    <property type="match status" value="1"/>
</dbReference>
<dbReference type="Pfam" id="PF02738">
    <property type="entry name" value="MoCoBD_1"/>
    <property type="match status" value="1"/>
</dbReference>
<evidence type="ECO:0000259" key="2">
    <source>
        <dbReference type="SMART" id="SM01008"/>
    </source>
</evidence>
<dbReference type="PANTHER" id="PTHR47495:SF2">
    <property type="entry name" value="ALDEHYDE DEHYDROGENASE"/>
    <property type="match status" value="1"/>
</dbReference>
<keyword evidence="1" id="KW-0472">Membrane</keyword>
<protein>
    <submittedName>
        <fullName evidence="3">Molybdopterin cofactor-binding domain-containing protein</fullName>
    </submittedName>
</protein>
<dbReference type="InterPro" id="IPR012368">
    <property type="entry name" value="OxRdtase_Mopterin-bd_su_IorB"/>
</dbReference>
<dbReference type="PROSITE" id="PS51318">
    <property type="entry name" value="TAT"/>
    <property type="match status" value="1"/>
</dbReference>
<dbReference type="Gene3D" id="3.30.365.10">
    <property type="entry name" value="Aldehyde oxidase/xanthine dehydrogenase, molybdopterin binding domain"/>
    <property type="match status" value="4"/>
</dbReference>
<dbReference type="InterPro" id="IPR000674">
    <property type="entry name" value="Ald_Oxase/Xan_DH_a/b"/>
</dbReference>
<dbReference type="PANTHER" id="PTHR47495">
    <property type="entry name" value="ALDEHYDE DEHYDROGENASE"/>
    <property type="match status" value="1"/>
</dbReference>
<comment type="caution">
    <text evidence="3">The sequence shown here is derived from an EMBL/GenBank/DDBJ whole genome shotgun (WGS) entry which is preliminary data.</text>
</comment>
<dbReference type="InterPro" id="IPR037165">
    <property type="entry name" value="AldOxase/xan_DH_Mopterin-bd_sf"/>
</dbReference>
<dbReference type="SUPFAM" id="SSF56003">
    <property type="entry name" value="Molybdenum cofactor-binding domain"/>
    <property type="match status" value="2"/>
</dbReference>
<dbReference type="InterPro" id="IPR046867">
    <property type="entry name" value="AldOxase/xan_DH_MoCoBD2"/>
</dbReference>
<sequence>MASKLNLPTVNRRKFLIGAGVGAGLVIGYAVWPRDRALNWTAREGETLVNGWVKIDSSGRVIIAVPQAEMGQGVYTGLPQILADELGADWRTVGVEPAPLHPIYANTYIATGMAAGLPSMLQGMGRWALTEIAERYSLQLTGGSNSVTSYFDTLRIAGASARVLLCMAAAKQWGVDWTACDTANGFVEHQGKKLRFAELVDEIDPAEAPSNPPLRKTPRLIGRSLPRLDVPSKVDGSARFGTDVRLPNMAYAAVRAGHVDGPELNEVDSTEVRGQPGIVGVVEGPDFVAVVADTWWGARTGLDKIKATFETPDTLASSVAIGKALDDALAGDDAEAFRDENDAADKLTGQGIVQATYAVPFLAHACLEPMTATARIVDGRCELWAPTQSASLVNWAVAKATGFAESDVTVFPTLLGGGFGRKAEVDACVQAALIAQEVERPVQLIWTREEDTRHDKFRPAAKARMRAKIGGDKRVAAWTSRIAVPNVGPSFMARNLPSMAGGSGPDAMALEGALHMPYDFGAVRVEHAAIETPVPLGFWRSVGHSYTAFFVESFIDELAQAAGVDPLTFRLRLLAKSPRHAEVLRTAAAEAGFMGAGEDGSAQGIALHESFGSIVAQVVEVAVKEGQVQVVRVTCAVDCGRVVNPDIVRQQMEGGIIFGLSAALHGAITFANGVAEQSNFDAYPLLSMAESPEIDVHIVPSSETPGGVGEPGVPPVAPALANAVFAATGLRVRDLPFAGKKLG</sequence>
<dbReference type="InterPro" id="IPR052516">
    <property type="entry name" value="N-heterocyclic_Hydroxylase"/>
</dbReference>
<dbReference type="Proteomes" id="UP001595615">
    <property type="component" value="Unassembled WGS sequence"/>
</dbReference>
<dbReference type="InterPro" id="IPR036856">
    <property type="entry name" value="Ald_Oxase/Xan_DH_a/b_sf"/>
</dbReference>
<name>A0ABV7XD83_9SPHN</name>
<reference evidence="4" key="1">
    <citation type="journal article" date="2019" name="Int. J. Syst. Evol. Microbiol.">
        <title>The Global Catalogue of Microorganisms (GCM) 10K type strain sequencing project: providing services to taxonomists for standard genome sequencing and annotation.</title>
        <authorList>
            <consortium name="The Broad Institute Genomics Platform"/>
            <consortium name="The Broad Institute Genome Sequencing Center for Infectious Disease"/>
            <person name="Wu L."/>
            <person name="Ma J."/>
        </authorList>
    </citation>
    <scope>NUCLEOTIDE SEQUENCE [LARGE SCALE GENOMIC DNA]</scope>
    <source>
        <strain evidence="4">KCTC 42644</strain>
    </source>
</reference>
<keyword evidence="4" id="KW-1185">Reference proteome</keyword>